<evidence type="ECO:0000259" key="1">
    <source>
        <dbReference type="PROSITE" id="PS51819"/>
    </source>
</evidence>
<keyword evidence="3" id="KW-1185">Reference proteome</keyword>
<organism evidence="2 3">
    <name type="scientific">Yinghuangia aomiensis</name>
    <dbReference type="NCBI Taxonomy" id="676205"/>
    <lineage>
        <taxon>Bacteria</taxon>
        <taxon>Bacillati</taxon>
        <taxon>Actinomycetota</taxon>
        <taxon>Actinomycetes</taxon>
        <taxon>Kitasatosporales</taxon>
        <taxon>Streptomycetaceae</taxon>
        <taxon>Yinghuangia</taxon>
    </lineage>
</organism>
<evidence type="ECO:0000313" key="2">
    <source>
        <dbReference type="EMBL" id="GAA4975131.1"/>
    </source>
</evidence>
<dbReference type="Proteomes" id="UP001500466">
    <property type="component" value="Unassembled WGS sequence"/>
</dbReference>
<dbReference type="Pfam" id="PF00903">
    <property type="entry name" value="Glyoxalase"/>
    <property type="match status" value="1"/>
</dbReference>
<protein>
    <submittedName>
        <fullName evidence="2">VOC family protein</fullName>
    </submittedName>
</protein>
<dbReference type="EMBL" id="BAABHS010000017">
    <property type="protein sequence ID" value="GAA4975131.1"/>
    <property type="molecule type" value="Genomic_DNA"/>
</dbReference>
<reference evidence="3" key="1">
    <citation type="journal article" date="2019" name="Int. J. Syst. Evol. Microbiol.">
        <title>The Global Catalogue of Microorganisms (GCM) 10K type strain sequencing project: providing services to taxonomists for standard genome sequencing and annotation.</title>
        <authorList>
            <consortium name="The Broad Institute Genomics Platform"/>
            <consortium name="The Broad Institute Genome Sequencing Center for Infectious Disease"/>
            <person name="Wu L."/>
            <person name="Ma J."/>
        </authorList>
    </citation>
    <scope>NUCLEOTIDE SEQUENCE [LARGE SCALE GENOMIC DNA]</scope>
    <source>
        <strain evidence="3">JCM 17986</strain>
    </source>
</reference>
<dbReference type="Gene3D" id="3.10.180.10">
    <property type="entry name" value="2,3-Dihydroxybiphenyl 1,2-Dioxygenase, domain 1"/>
    <property type="match status" value="1"/>
</dbReference>
<dbReference type="CDD" id="cd08351">
    <property type="entry name" value="ChaP_like"/>
    <property type="match status" value="1"/>
</dbReference>
<gene>
    <name evidence="2" type="ORF">GCM10023205_47450</name>
</gene>
<evidence type="ECO:0000313" key="3">
    <source>
        <dbReference type="Proteomes" id="UP001500466"/>
    </source>
</evidence>
<dbReference type="InterPro" id="IPR037523">
    <property type="entry name" value="VOC_core"/>
</dbReference>
<comment type="caution">
    <text evidence="2">The sequence shown here is derived from an EMBL/GenBank/DDBJ whole genome shotgun (WGS) entry which is preliminary data.</text>
</comment>
<dbReference type="InterPro" id="IPR029068">
    <property type="entry name" value="Glyas_Bleomycin-R_OHBP_Dase"/>
</dbReference>
<sequence length="125" mass="13646">MSVHLNHTIVHTRDNRASAEFLGGILGLVPGETWGPFVPLDLANGVTLDFVSTDIDFPAQHYAFLVSEAEFDGIFARITEAGVTYYPSPRLDNPGHINRNDGGRGMYFLDPNGHAMEVITKPYGG</sequence>
<dbReference type="PROSITE" id="PS51819">
    <property type="entry name" value="VOC"/>
    <property type="match status" value="1"/>
</dbReference>
<dbReference type="InterPro" id="IPR004360">
    <property type="entry name" value="Glyas_Fos-R_dOase_dom"/>
</dbReference>
<dbReference type="SUPFAM" id="SSF54593">
    <property type="entry name" value="Glyoxalase/Bleomycin resistance protein/Dihydroxybiphenyl dioxygenase"/>
    <property type="match status" value="1"/>
</dbReference>
<proteinExistence type="predicted"/>
<feature type="domain" description="VOC" evidence="1">
    <location>
        <begin position="4"/>
        <end position="121"/>
    </location>
</feature>
<accession>A0ABP9HNY8</accession>
<name>A0ABP9HNY8_9ACTN</name>
<dbReference type="RefSeq" id="WP_345677651.1">
    <property type="nucleotide sequence ID" value="NZ_BAABHS010000017.1"/>
</dbReference>